<dbReference type="PANTHER" id="PTHR30086:SF20">
    <property type="entry name" value="ARGININE EXPORTER PROTEIN ARGO-RELATED"/>
    <property type="match status" value="1"/>
</dbReference>
<feature type="transmembrane region" description="Helical" evidence="6">
    <location>
        <begin position="116"/>
        <end position="138"/>
    </location>
</feature>
<keyword evidence="5 6" id="KW-0472">Membrane</keyword>
<dbReference type="InterPro" id="IPR001123">
    <property type="entry name" value="LeuE-type"/>
</dbReference>
<feature type="transmembrane region" description="Helical" evidence="6">
    <location>
        <begin position="6"/>
        <end position="29"/>
    </location>
</feature>
<comment type="subcellular location">
    <subcellularLocation>
        <location evidence="1">Cell membrane</location>
        <topology evidence="1">Multi-pass membrane protein</topology>
    </subcellularLocation>
</comment>
<dbReference type="EMBL" id="PZKC01000008">
    <property type="protein sequence ID" value="PTD96175.1"/>
    <property type="molecule type" value="Genomic_DNA"/>
</dbReference>
<evidence type="ECO:0000256" key="2">
    <source>
        <dbReference type="ARBA" id="ARBA00022475"/>
    </source>
</evidence>
<dbReference type="OrthoDB" id="9804822at2"/>
<name>A0A2T4IEH5_9RHOO</name>
<dbReference type="PANTHER" id="PTHR30086">
    <property type="entry name" value="ARGININE EXPORTER PROTEIN ARGO"/>
    <property type="match status" value="1"/>
</dbReference>
<dbReference type="GO" id="GO:0005886">
    <property type="term" value="C:plasma membrane"/>
    <property type="evidence" value="ECO:0007669"/>
    <property type="project" value="UniProtKB-SubCell"/>
</dbReference>
<dbReference type="PIRSF" id="PIRSF006324">
    <property type="entry name" value="LeuE"/>
    <property type="match status" value="1"/>
</dbReference>
<feature type="transmembrane region" description="Helical" evidence="6">
    <location>
        <begin position="150"/>
        <end position="173"/>
    </location>
</feature>
<evidence type="ECO:0000256" key="3">
    <source>
        <dbReference type="ARBA" id="ARBA00022692"/>
    </source>
</evidence>
<evidence type="ECO:0000256" key="6">
    <source>
        <dbReference type="SAM" id="Phobius"/>
    </source>
</evidence>
<reference evidence="7 8" key="2">
    <citation type="submission" date="2018-04" db="EMBL/GenBank/DDBJ databases">
        <title>Thauera lacus sp. nov., isolated from an saline lake in Inner Mongolia, China.</title>
        <authorList>
            <person name="Liang Q.-Y."/>
        </authorList>
    </citation>
    <scope>NUCLEOTIDE SEQUENCE [LARGE SCALE GENOMIC DNA]</scope>
    <source>
        <strain evidence="7 8">D20</strain>
    </source>
</reference>
<dbReference type="RefSeq" id="WP_107493835.1">
    <property type="nucleotide sequence ID" value="NZ_PZKC01000008.1"/>
</dbReference>
<keyword evidence="4 6" id="KW-1133">Transmembrane helix</keyword>
<evidence type="ECO:0000256" key="5">
    <source>
        <dbReference type="ARBA" id="ARBA00023136"/>
    </source>
</evidence>
<keyword evidence="3 6" id="KW-0812">Transmembrane</keyword>
<comment type="caution">
    <text evidence="7">The sequence shown here is derived from an EMBL/GenBank/DDBJ whole genome shotgun (WGS) entry which is preliminary data.</text>
</comment>
<accession>A0A2T4IEH5</accession>
<feature type="transmembrane region" description="Helical" evidence="6">
    <location>
        <begin position="71"/>
        <end position="89"/>
    </location>
</feature>
<reference evidence="7 8" key="1">
    <citation type="submission" date="2018-03" db="EMBL/GenBank/DDBJ databases">
        <authorList>
            <person name="Keele B.F."/>
        </authorList>
    </citation>
    <scope>NUCLEOTIDE SEQUENCE [LARGE SCALE GENOMIC DNA]</scope>
    <source>
        <strain evidence="7 8">D20</strain>
    </source>
</reference>
<dbReference type="Pfam" id="PF01810">
    <property type="entry name" value="LysE"/>
    <property type="match status" value="1"/>
</dbReference>
<evidence type="ECO:0000313" key="8">
    <source>
        <dbReference type="Proteomes" id="UP000241193"/>
    </source>
</evidence>
<protein>
    <submittedName>
        <fullName evidence="7">LysE family translocator</fullName>
    </submittedName>
</protein>
<proteinExistence type="predicted"/>
<gene>
    <name evidence="7" type="ORF">C8261_11425</name>
</gene>
<keyword evidence="8" id="KW-1185">Reference proteome</keyword>
<dbReference type="GO" id="GO:0015171">
    <property type="term" value="F:amino acid transmembrane transporter activity"/>
    <property type="evidence" value="ECO:0007669"/>
    <property type="project" value="TreeGrafter"/>
</dbReference>
<evidence type="ECO:0000256" key="4">
    <source>
        <dbReference type="ARBA" id="ARBA00022989"/>
    </source>
</evidence>
<dbReference type="AlphaFoldDB" id="A0A2T4IEH5"/>
<organism evidence="7 8">
    <name type="scientific">Pseudothauera lacus</name>
    <dbReference type="NCBI Taxonomy" id="2136175"/>
    <lineage>
        <taxon>Bacteria</taxon>
        <taxon>Pseudomonadati</taxon>
        <taxon>Pseudomonadota</taxon>
        <taxon>Betaproteobacteria</taxon>
        <taxon>Rhodocyclales</taxon>
        <taxon>Zoogloeaceae</taxon>
        <taxon>Pseudothauera</taxon>
    </lineage>
</organism>
<evidence type="ECO:0000313" key="7">
    <source>
        <dbReference type="EMBL" id="PTD96175.1"/>
    </source>
</evidence>
<dbReference type="Proteomes" id="UP000241193">
    <property type="component" value="Unassembled WGS sequence"/>
</dbReference>
<keyword evidence="2" id="KW-1003">Cell membrane</keyword>
<evidence type="ECO:0000256" key="1">
    <source>
        <dbReference type="ARBA" id="ARBA00004651"/>
    </source>
</evidence>
<sequence length="206" mass="21870">MFEIQNYTSFVLAILVFQLIPGPGTIAILNATARNGIRAGAAAVLGTVAGDFVYMVAAVAGLAAIMHANPAIFQALQWFGAAYLVWMGVQLLRAQVDGAAVAIEPRRSPAVYFRQAFAVALTNPKVILFFVSFFPLFLAPDASPLTLGVMMVHVTVLCLLYQGLLVLLGNRVAKALRGLPSARRVATRLAGLALIGFGIKLATSNR</sequence>
<feature type="transmembrane region" description="Helical" evidence="6">
    <location>
        <begin position="41"/>
        <end position="65"/>
    </location>
</feature>